<evidence type="ECO:0000259" key="4">
    <source>
        <dbReference type="Pfam" id="PF22422"/>
    </source>
</evidence>
<sequence>MKFIHITIVLIGIVILTSCRIDTTSQDEGITFNLADIPFSTNGSALALNQLTDANQQKHLVINDIGGNSDFGLGQFFELLPEELESGNNIEMIGRPHLVSLIVNEKPVLKACFASSKEMRIRGRYNALQLKLAERLINEERCVIKQHSSTEYYLEIKFKYGISRYILSCLSGAITSSKEGFRIEPATGNSYELAIKETDCNWRNTDKSENFESCTATTHKAYRKWLTDMPAIPDDYQKAGQLGAYILWSSMLAEQGYITRPAMLMSKNWMHYIWSWDHCFNAMACSYQMPDVALDQFLIMFDHQDENGRLPDLIGRGRVIWDYLKPPVHGWCFNKLMQQIDLNTEQSENVLNKLGKWTRFWLTRMDADSNGLPEYTHGNDSGWDNGSEFDVDGKAHQWGHWESANLCAYLILQMDVLAKLADDLDRPEEAQSWQQQSDELLQLMIAQLWNGERFITRNIETGDYNHEANSLMAYLPLVLGEKLPVAIREPLIENLKQSGHITRWGLATEVPGTALYDDDGYWKGPIWAPSSLIIIDGLEQCGEHELATQLADKFCKLCAENGFAENYNALTGEGLRDKSYTWTASVFFILAHEYLND</sequence>
<dbReference type="GO" id="GO:0009311">
    <property type="term" value="P:oligosaccharide metabolic process"/>
    <property type="evidence" value="ECO:0007669"/>
    <property type="project" value="InterPro"/>
</dbReference>
<name>A0A941F0H6_9BACT</name>
<dbReference type="InterPro" id="IPR004888">
    <property type="entry name" value="Glycoside_hydrolase_63"/>
</dbReference>
<dbReference type="Gene3D" id="1.50.10.10">
    <property type="match status" value="1"/>
</dbReference>
<feature type="domain" description="Mannosylglycerate hydrolase MGH1-like glycoside hydrolase" evidence="4">
    <location>
        <begin position="272"/>
        <end position="583"/>
    </location>
</feature>
<dbReference type="InterPro" id="IPR054491">
    <property type="entry name" value="MGH1-like_GH"/>
</dbReference>
<evidence type="ECO:0000256" key="1">
    <source>
        <dbReference type="ARBA" id="ARBA00010833"/>
    </source>
</evidence>
<reference evidence="5" key="2">
    <citation type="submission" date="2021-04" db="EMBL/GenBank/DDBJ databases">
        <authorList>
            <person name="Zhang T."/>
            <person name="Zhang Y."/>
            <person name="Lu D."/>
            <person name="Zuo D."/>
            <person name="Du Z."/>
        </authorList>
    </citation>
    <scope>NUCLEOTIDE SEQUENCE</scope>
    <source>
        <strain evidence="5">JR1</strain>
    </source>
</reference>
<reference evidence="5" key="1">
    <citation type="journal article" date="2018" name="Int. J. Syst. Evol. Microbiol.">
        <title>Carboxylicivirga sediminis sp. nov., isolated from coastal sediment.</title>
        <authorList>
            <person name="Wang F.Q."/>
            <person name="Ren L.H."/>
            <person name="Zou R.J."/>
            <person name="Sun Y.Z."/>
            <person name="Liu X.J."/>
            <person name="Jiang F."/>
            <person name="Liu L.J."/>
        </authorList>
    </citation>
    <scope>NUCLEOTIDE SEQUENCE</scope>
    <source>
        <strain evidence="5">JR1</strain>
    </source>
</reference>
<proteinExistence type="inferred from homology"/>
<dbReference type="Pfam" id="PF22422">
    <property type="entry name" value="MGH1-like_GH"/>
    <property type="match status" value="1"/>
</dbReference>
<keyword evidence="6" id="KW-1185">Reference proteome</keyword>
<comment type="caution">
    <text evidence="5">The sequence shown here is derived from an EMBL/GenBank/DDBJ whole genome shotgun (WGS) entry which is preliminary data.</text>
</comment>
<dbReference type="Proteomes" id="UP000679220">
    <property type="component" value="Unassembled WGS sequence"/>
</dbReference>
<organism evidence="5 6">
    <name type="scientific">Carboxylicivirga sediminis</name>
    <dbReference type="NCBI Taxonomy" id="2006564"/>
    <lineage>
        <taxon>Bacteria</taxon>
        <taxon>Pseudomonadati</taxon>
        <taxon>Bacteroidota</taxon>
        <taxon>Bacteroidia</taxon>
        <taxon>Marinilabiliales</taxon>
        <taxon>Marinilabiliaceae</taxon>
        <taxon>Carboxylicivirga</taxon>
    </lineage>
</organism>
<dbReference type="SUPFAM" id="SSF48208">
    <property type="entry name" value="Six-hairpin glycosidases"/>
    <property type="match status" value="1"/>
</dbReference>
<dbReference type="InterPro" id="IPR012341">
    <property type="entry name" value="6hp_glycosidase-like_sf"/>
</dbReference>
<comment type="similarity">
    <text evidence="1">Belongs to the glycosyl hydrolase 63 family.</text>
</comment>
<dbReference type="GO" id="GO:0004573">
    <property type="term" value="F:Glc3Man9GlcNAc2 oligosaccharide glucosidase activity"/>
    <property type="evidence" value="ECO:0007669"/>
    <property type="project" value="InterPro"/>
</dbReference>
<accession>A0A941F0H6</accession>
<evidence type="ECO:0000313" key="5">
    <source>
        <dbReference type="EMBL" id="MBR8534696.1"/>
    </source>
</evidence>
<dbReference type="GO" id="GO:0006487">
    <property type="term" value="P:protein N-linked glycosylation"/>
    <property type="evidence" value="ECO:0007669"/>
    <property type="project" value="TreeGrafter"/>
</dbReference>
<dbReference type="InterPro" id="IPR008928">
    <property type="entry name" value="6-hairpin_glycosidase_sf"/>
</dbReference>
<keyword evidence="2" id="KW-0378">Hydrolase</keyword>
<protein>
    <recommendedName>
        <fullName evidence="4">Mannosylglycerate hydrolase MGH1-like glycoside hydrolase domain-containing protein</fullName>
    </recommendedName>
</protein>
<evidence type="ECO:0000256" key="2">
    <source>
        <dbReference type="ARBA" id="ARBA00022801"/>
    </source>
</evidence>
<dbReference type="EMBL" id="JAGTAR010000004">
    <property type="protein sequence ID" value="MBR8534696.1"/>
    <property type="molecule type" value="Genomic_DNA"/>
</dbReference>
<dbReference type="PANTHER" id="PTHR10412">
    <property type="entry name" value="MANNOSYL-OLIGOSACCHARIDE GLUCOSIDASE"/>
    <property type="match status" value="1"/>
</dbReference>
<evidence type="ECO:0000313" key="6">
    <source>
        <dbReference type="Proteomes" id="UP000679220"/>
    </source>
</evidence>
<gene>
    <name evidence="5" type="ORF">KDU71_03925</name>
</gene>
<dbReference type="PROSITE" id="PS51257">
    <property type="entry name" value="PROKAR_LIPOPROTEIN"/>
    <property type="match status" value="1"/>
</dbReference>
<dbReference type="PANTHER" id="PTHR10412:SF11">
    <property type="entry name" value="MANNOSYL-OLIGOSACCHARIDE GLUCOSIDASE"/>
    <property type="match status" value="1"/>
</dbReference>
<dbReference type="AlphaFoldDB" id="A0A941F0H6"/>
<evidence type="ECO:0000256" key="3">
    <source>
        <dbReference type="ARBA" id="ARBA00023295"/>
    </source>
</evidence>
<dbReference type="RefSeq" id="WP_212188603.1">
    <property type="nucleotide sequence ID" value="NZ_JAGTAR010000004.1"/>
</dbReference>
<keyword evidence="3" id="KW-0326">Glycosidase</keyword>